<dbReference type="InterPro" id="IPR015860">
    <property type="entry name" value="ABC_transpr_TagH-like"/>
</dbReference>
<dbReference type="GO" id="GO:0016887">
    <property type="term" value="F:ATP hydrolysis activity"/>
    <property type="evidence" value="ECO:0007669"/>
    <property type="project" value="InterPro"/>
</dbReference>
<feature type="transmembrane region" description="Helical" evidence="8">
    <location>
        <begin position="295"/>
        <end position="315"/>
    </location>
</feature>
<dbReference type="EMBL" id="JX399333">
    <property type="protein sequence ID" value="AFV25756.1"/>
    <property type="molecule type" value="Genomic_DNA"/>
</dbReference>
<dbReference type="PANTHER" id="PTHR46743:SF2">
    <property type="entry name" value="TEICHOIC ACIDS EXPORT ATP-BINDING PROTEIN TAGH"/>
    <property type="match status" value="1"/>
</dbReference>
<dbReference type="FunFam" id="3.40.50.300:FF:003010">
    <property type="entry name" value="Teichoic acids export ATP-binding protein TagH"/>
    <property type="match status" value="1"/>
</dbReference>
<name>K4MIE5_ALKAL</name>
<sequence>VEAKLMKPKVVFKGVSKKYEIYNKKIDKILSLFFPSRKRKEFFALKGVSFEVFEGESIGIVGVNGSGKSTLSNLLAKIIPQSSGEISINGESSLIAISVGLNNALTGLENIELKCLMHGLNKQEINELLPTIIDFADIGDFISQPVKNYSSGMKSRLGFAISVHTNPDILIVDEALSVGDQTFYKKCLNKINEFKKEGKTIFFISHSIGQMRSISDKVIWIHYGQLKEFGESKQVLDNYQSFIKWFNELTERDKKSYKMEMLSKQSGPLLDAENNEIVLNRSTRYKSTKNSHKNVYGQIVISFLIFILSGLFLVVSPHYHTSSSETEENENVEMIIKGETENDELNQPIEVMTIHKLGFSNNTLIYDDPKLVNIKGELLPNTELNLLEETTLSYKFENNSIEGYVEKNTILLEKDFEEKSQVNINTFTEYFSEGFVESYQYFLMHLGYEATEMKENMFGGEEKERDAFGQSEYYFEREKFSYILNEEDIVSSLIIFDFEPDLEFLEENLSTNFAVHDRLGFHINSYSIIIDLTEKILFVTI</sequence>
<evidence type="ECO:0000256" key="4">
    <source>
        <dbReference type="ARBA" id="ARBA00022741"/>
    </source>
</evidence>
<keyword evidence="7 8" id="KW-0472">Membrane</keyword>
<keyword evidence="5" id="KW-0067">ATP-binding</keyword>
<dbReference type="GO" id="GO:0005524">
    <property type="term" value="F:ATP binding"/>
    <property type="evidence" value="ECO:0007669"/>
    <property type="project" value="UniProtKB-KW"/>
</dbReference>
<comment type="similarity">
    <text evidence="1">Belongs to the ABC transporter superfamily.</text>
</comment>
<dbReference type="PROSITE" id="PS00211">
    <property type="entry name" value="ABC_TRANSPORTER_1"/>
    <property type="match status" value="1"/>
</dbReference>
<evidence type="ECO:0000256" key="2">
    <source>
        <dbReference type="ARBA" id="ARBA00022448"/>
    </source>
</evidence>
<evidence type="ECO:0000313" key="10">
    <source>
        <dbReference type="EMBL" id="AFV25756.1"/>
    </source>
</evidence>
<dbReference type="InterPro" id="IPR050683">
    <property type="entry name" value="Bact_Polysacc_Export_ATP-bd"/>
</dbReference>
<gene>
    <name evidence="10" type="ORF">BalcAV1550</name>
</gene>
<evidence type="ECO:0000256" key="1">
    <source>
        <dbReference type="ARBA" id="ARBA00005417"/>
    </source>
</evidence>
<evidence type="ECO:0000256" key="3">
    <source>
        <dbReference type="ARBA" id="ARBA00022475"/>
    </source>
</evidence>
<feature type="domain" description="ABC transporter" evidence="9">
    <location>
        <begin position="27"/>
        <end position="248"/>
    </location>
</feature>
<keyword evidence="6" id="KW-1278">Translocase</keyword>
<evidence type="ECO:0000256" key="5">
    <source>
        <dbReference type="ARBA" id="ARBA00022840"/>
    </source>
</evidence>
<proteinExistence type="inferred from homology"/>
<dbReference type="InterPro" id="IPR003439">
    <property type="entry name" value="ABC_transporter-like_ATP-bd"/>
</dbReference>
<dbReference type="GO" id="GO:0140359">
    <property type="term" value="F:ABC-type transporter activity"/>
    <property type="evidence" value="ECO:0007669"/>
    <property type="project" value="InterPro"/>
</dbReference>
<evidence type="ECO:0000256" key="7">
    <source>
        <dbReference type="ARBA" id="ARBA00023136"/>
    </source>
</evidence>
<dbReference type="InterPro" id="IPR027417">
    <property type="entry name" value="P-loop_NTPase"/>
</dbReference>
<dbReference type="PANTHER" id="PTHR46743">
    <property type="entry name" value="TEICHOIC ACIDS EXPORT ATP-BINDING PROTEIN TAGH"/>
    <property type="match status" value="1"/>
</dbReference>
<dbReference type="Pfam" id="PF00005">
    <property type="entry name" value="ABC_tran"/>
    <property type="match status" value="1"/>
</dbReference>
<evidence type="ECO:0000256" key="6">
    <source>
        <dbReference type="ARBA" id="ARBA00022967"/>
    </source>
</evidence>
<accession>K4MIE5</accession>
<keyword evidence="3" id="KW-1003">Cell membrane</keyword>
<dbReference type="SMART" id="SM00382">
    <property type="entry name" value="AAA"/>
    <property type="match status" value="1"/>
</dbReference>
<dbReference type="AlphaFoldDB" id="K4MIE5"/>
<feature type="non-terminal residue" evidence="10">
    <location>
        <position position="1"/>
    </location>
</feature>
<keyword evidence="8" id="KW-1133">Transmembrane helix</keyword>
<dbReference type="PROSITE" id="PS50893">
    <property type="entry name" value="ABC_TRANSPORTER_2"/>
    <property type="match status" value="1"/>
</dbReference>
<evidence type="ECO:0000259" key="9">
    <source>
        <dbReference type="PROSITE" id="PS50893"/>
    </source>
</evidence>
<keyword evidence="4" id="KW-0547">Nucleotide-binding</keyword>
<evidence type="ECO:0000256" key="8">
    <source>
        <dbReference type="SAM" id="Phobius"/>
    </source>
</evidence>
<dbReference type="CDD" id="cd03220">
    <property type="entry name" value="ABC_KpsT_Wzt"/>
    <property type="match status" value="1"/>
</dbReference>
<dbReference type="GO" id="GO:0016020">
    <property type="term" value="C:membrane"/>
    <property type="evidence" value="ECO:0007669"/>
    <property type="project" value="InterPro"/>
</dbReference>
<dbReference type="InterPro" id="IPR003593">
    <property type="entry name" value="AAA+_ATPase"/>
</dbReference>
<dbReference type="Gene3D" id="3.40.50.300">
    <property type="entry name" value="P-loop containing nucleotide triphosphate hydrolases"/>
    <property type="match status" value="1"/>
</dbReference>
<dbReference type="InterPro" id="IPR017871">
    <property type="entry name" value="ABC_transporter-like_CS"/>
</dbReference>
<keyword evidence="8" id="KW-0812">Transmembrane</keyword>
<dbReference type="SUPFAM" id="SSF52540">
    <property type="entry name" value="P-loop containing nucleoside triphosphate hydrolases"/>
    <property type="match status" value="1"/>
</dbReference>
<keyword evidence="2" id="KW-0813">Transport</keyword>
<reference evidence="10" key="1">
    <citation type="submission" date="2012-07" db="EMBL/GenBank/DDBJ databases">
        <title>A Draft Genome for Bacillus alcalophilus strain ATCC 27647.</title>
        <authorList>
            <person name="Attie O."/>
            <person name="Jayaprakash A."/>
            <person name="Sachidanandam R."/>
            <person name="Shah H."/>
            <person name="Paulsen I."/>
            <person name="Morino M."/>
            <person name="Ito M."/>
            <person name="Krulwich T."/>
        </authorList>
    </citation>
    <scope>NUCLEOTIDE SEQUENCE</scope>
    <source>
        <strain evidence="10">ATCC 27647</strain>
    </source>
</reference>
<protein>
    <submittedName>
        <fullName evidence="10">Polysaccharide export transporter</fullName>
    </submittedName>
</protein>
<organism evidence="10">
    <name type="scientific">Alkalihalobacillus alcalophilus ATCC 27647 = CGMCC 1.3604</name>
    <dbReference type="NCBI Taxonomy" id="1218173"/>
    <lineage>
        <taxon>Bacteria</taxon>
        <taxon>Bacillati</taxon>
        <taxon>Bacillota</taxon>
        <taxon>Bacilli</taxon>
        <taxon>Bacillales</taxon>
        <taxon>Bacillaceae</taxon>
        <taxon>Alkalihalobacillus</taxon>
    </lineage>
</organism>